<dbReference type="STRING" id="147645.A6J80_15795"/>
<dbReference type="Proteomes" id="UP000191257">
    <property type="component" value="Chromosome"/>
</dbReference>
<accession>A0A1V0GUU7</accession>
<evidence type="ECO:0000313" key="1">
    <source>
        <dbReference type="EMBL" id="ARC37637.1"/>
    </source>
</evidence>
<dbReference type="KEGG" id="pye:A6J80_15795"/>
<dbReference type="AlphaFoldDB" id="A0A1V0GUU7"/>
<proteinExistence type="predicted"/>
<evidence type="ECO:0000313" key="2">
    <source>
        <dbReference type="Proteomes" id="UP000191257"/>
    </source>
</evidence>
<protein>
    <submittedName>
        <fullName evidence="1">Uncharacterized protein</fullName>
    </submittedName>
</protein>
<keyword evidence="2" id="KW-1185">Reference proteome</keyword>
<name>A0A1V0GUU7_9RHOB</name>
<dbReference type="EMBL" id="CP020442">
    <property type="protein sequence ID" value="ARC37637.1"/>
    <property type="molecule type" value="Genomic_DNA"/>
</dbReference>
<gene>
    <name evidence="1" type="ORF">A6J80_15795</name>
</gene>
<organism evidence="1 2">
    <name type="scientific">Paracoccus yeei</name>
    <dbReference type="NCBI Taxonomy" id="147645"/>
    <lineage>
        <taxon>Bacteria</taxon>
        <taxon>Pseudomonadati</taxon>
        <taxon>Pseudomonadota</taxon>
        <taxon>Alphaproteobacteria</taxon>
        <taxon>Rhodobacterales</taxon>
        <taxon>Paracoccaceae</taxon>
        <taxon>Paracoccus</taxon>
    </lineage>
</organism>
<reference evidence="1" key="1">
    <citation type="submission" date="2017-12" db="EMBL/GenBank/DDBJ databases">
        <title>FDA dAtabase for Regulatory Grade micrObial Sequences (FDA-ARGOS): Supporting development and validation of Infectious Disease Dx tests.</title>
        <authorList>
            <person name="Campos J."/>
            <person name="Goldberg B."/>
            <person name="Tallon L."/>
            <person name="Sadzewicz L."/>
            <person name="Sengamalay N."/>
            <person name="Ott S."/>
            <person name="Godinez A."/>
            <person name="Nagaraj S."/>
            <person name="Vyas G."/>
            <person name="Aluvathingal J."/>
            <person name="Nadendla S."/>
            <person name="Geyer C."/>
            <person name="Nandy P."/>
            <person name="Hobson J."/>
            <person name="Sichtig H."/>
        </authorList>
    </citation>
    <scope>NUCLEOTIDE SEQUENCE</scope>
    <source>
        <strain evidence="1">FDAARGOS_252</strain>
    </source>
</reference>
<sequence>MIAGTALGLFVALYFGAGWLAALVTAILSANLVALTAMLLLNGWRDARERRQARGKLTSR</sequence>